<dbReference type="PRINTS" id="PR00080">
    <property type="entry name" value="SDRFAMILY"/>
</dbReference>
<evidence type="ECO:0000256" key="1">
    <source>
        <dbReference type="ARBA" id="ARBA00006484"/>
    </source>
</evidence>
<keyword evidence="5" id="KW-1185">Reference proteome</keyword>
<dbReference type="SMART" id="SM00822">
    <property type="entry name" value="PKS_KR"/>
    <property type="match status" value="1"/>
</dbReference>
<evidence type="ECO:0000256" key="2">
    <source>
        <dbReference type="ARBA" id="ARBA00023002"/>
    </source>
</evidence>
<dbReference type="GO" id="GO:0016491">
    <property type="term" value="F:oxidoreductase activity"/>
    <property type="evidence" value="ECO:0007669"/>
    <property type="project" value="UniProtKB-KW"/>
</dbReference>
<reference evidence="5" key="1">
    <citation type="submission" date="2016-11" db="EMBL/GenBank/DDBJ databases">
        <authorList>
            <person name="Varghese N."/>
            <person name="Submissions S."/>
        </authorList>
    </citation>
    <scope>NUCLEOTIDE SEQUENCE [LARGE SCALE GENOMIC DNA]</scope>
    <source>
        <strain evidence="5">DSM 27619</strain>
    </source>
</reference>
<name>A0A1M5M7L1_9FLAO</name>
<dbReference type="Proteomes" id="UP000184518">
    <property type="component" value="Unassembled WGS sequence"/>
</dbReference>
<dbReference type="EMBL" id="FQUT01000021">
    <property type="protein sequence ID" value="SHG73231.1"/>
    <property type="molecule type" value="Genomic_DNA"/>
</dbReference>
<accession>A0A1M5M7L1</accession>
<keyword evidence="2" id="KW-0560">Oxidoreductase</keyword>
<dbReference type="PRINTS" id="PR00081">
    <property type="entry name" value="GDHRDH"/>
</dbReference>
<dbReference type="RefSeq" id="WP_072964024.1">
    <property type="nucleotide sequence ID" value="NZ_FQUT01000021.1"/>
</dbReference>
<feature type="domain" description="Ketoreductase" evidence="3">
    <location>
        <begin position="10"/>
        <end position="189"/>
    </location>
</feature>
<evidence type="ECO:0000259" key="3">
    <source>
        <dbReference type="SMART" id="SM00822"/>
    </source>
</evidence>
<gene>
    <name evidence="4" type="ORF">SAMN05443633_12141</name>
</gene>
<dbReference type="AlphaFoldDB" id="A0A1M5M7L1"/>
<dbReference type="Gene3D" id="3.40.50.720">
    <property type="entry name" value="NAD(P)-binding Rossmann-like Domain"/>
    <property type="match status" value="1"/>
</dbReference>
<sequence>MHNPFSLAGKSILVTGASSGIGKSIAIECSKMGAKLIILGRNEERLRETYNELEGDNHQMYSAELTSKEEVKSVLNDLPLIDGLVNAAGILKRTPFKLLNLDMLEEVMKVNFLAPAMFTKELLHHKKIGKGASIVFISSISGNYCSSVGNTAYSSSKGALNALSENIALELSARNIRVNTVNPGMIATDMLYQKSLSEEQIKEDLENYPLKRYGKPEDVAYAVIYLLSEASSWVTGSSLLIDGGFTLK</sequence>
<dbReference type="SUPFAM" id="SSF51735">
    <property type="entry name" value="NAD(P)-binding Rossmann-fold domains"/>
    <property type="match status" value="1"/>
</dbReference>
<dbReference type="InterPro" id="IPR002347">
    <property type="entry name" value="SDR_fam"/>
</dbReference>
<dbReference type="PANTHER" id="PTHR43477">
    <property type="entry name" value="DIHYDROANTICAPSIN 7-DEHYDROGENASE"/>
    <property type="match status" value="1"/>
</dbReference>
<comment type="similarity">
    <text evidence="1">Belongs to the short-chain dehydrogenases/reductases (SDR) family.</text>
</comment>
<dbReference type="InterPro" id="IPR036291">
    <property type="entry name" value="NAD(P)-bd_dom_sf"/>
</dbReference>
<dbReference type="FunFam" id="3.40.50.720:FF:000084">
    <property type="entry name" value="Short-chain dehydrogenase reductase"/>
    <property type="match status" value="1"/>
</dbReference>
<dbReference type="InterPro" id="IPR057326">
    <property type="entry name" value="KR_dom"/>
</dbReference>
<evidence type="ECO:0000313" key="4">
    <source>
        <dbReference type="EMBL" id="SHG73231.1"/>
    </source>
</evidence>
<dbReference type="STRING" id="1416778.SAMN05443633_12141"/>
<organism evidence="4 5">
    <name type="scientific">Chryseobacterium arachidis</name>
    <dbReference type="NCBI Taxonomy" id="1416778"/>
    <lineage>
        <taxon>Bacteria</taxon>
        <taxon>Pseudomonadati</taxon>
        <taxon>Bacteroidota</taxon>
        <taxon>Flavobacteriia</taxon>
        <taxon>Flavobacteriales</taxon>
        <taxon>Weeksellaceae</taxon>
        <taxon>Chryseobacterium group</taxon>
        <taxon>Chryseobacterium</taxon>
    </lineage>
</organism>
<protein>
    <submittedName>
        <fullName evidence="4">NAD(P)-dependent dehydrogenase, short-chain alcohol dehydrogenase family</fullName>
    </submittedName>
</protein>
<dbReference type="InterPro" id="IPR051122">
    <property type="entry name" value="SDR_DHRS6-like"/>
</dbReference>
<dbReference type="PROSITE" id="PS00061">
    <property type="entry name" value="ADH_SHORT"/>
    <property type="match status" value="1"/>
</dbReference>
<dbReference type="Pfam" id="PF13561">
    <property type="entry name" value="adh_short_C2"/>
    <property type="match status" value="1"/>
</dbReference>
<evidence type="ECO:0000313" key="5">
    <source>
        <dbReference type="Proteomes" id="UP000184518"/>
    </source>
</evidence>
<dbReference type="OrthoDB" id="9803333at2"/>
<dbReference type="InterPro" id="IPR020904">
    <property type="entry name" value="Sc_DH/Rdtase_CS"/>
</dbReference>
<dbReference type="CDD" id="cd05233">
    <property type="entry name" value="SDR_c"/>
    <property type="match status" value="1"/>
</dbReference>
<dbReference type="PANTHER" id="PTHR43477:SF1">
    <property type="entry name" value="DIHYDROANTICAPSIN 7-DEHYDROGENASE"/>
    <property type="match status" value="1"/>
</dbReference>
<proteinExistence type="inferred from homology"/>